<evidence type="ECO:0000256" key="11">
    <source>
        <dbReference type="ARBA" id="ARBA00023136"/>
    </source>
</evidence>
<dbReference type="InterPro" id="IPR000719">
    <property type="entry name" value="Prot_kinase_dom"/>
</dbReference>
<dbReference type="GO" id="GO:0005524">
    <property type="term" value="F:ATP binding"/>
    <property type="evidence" value="ECO:0007669"/>
    <property type="project" value="UniProtKB-UniRule"/>
</dbReference>
<evidence type="ECO:0000313" key="20">
    <source>
        <dbReference type="Proteomes" id="UP000501690"/>
    </source>
</evidence>
<dbReference type="Pfam" id="PF07714">
    <property type="entry name" value="PK_Tyr_Ser-Thr"/>
    <property type="match status" value="1"/>
</dbReference>
<evidence type="ECO:0000256" key="8">
    <source>
        <dbReference type="ARBA" id="ARBA00022777"/>
    </source>
</evidence>
<evidence type="ECO:0000256" key="9">
    <source>
        <dbReference type="ARBA" id="ARBA00022840"/>
    </source>
</evidence>
<feature type="binding site" evidence="14">
    <location>
        <position position="409"/>
    </location>
    <ligand>
        <name>ATP</name>
        <dbReference type="ChEBI" id="CHEBI:30616"/>
    </ligand>
</feature>
<dbReference type="FunFam" id="3.30.200.20:FF:000727">
    <property type="entry name" value="Cysteine-rich RLK (RECEPTOR-like protein kinase) 23"/>
    <property type="match status" value="1"/>
</dbReference>
<dbReference type="GO" id="GO:0005886">
    <property type="term" value="C:plasma membrane"/>
    <property type="evidence" value="ECO:0007669"/>
    <property type="project" value="TreeGrafter"/>
</dbReference>
<feature type="transmembrane region" description="Helical" evidence="15">
    <location>
        <begin position="315"/>
        <end position="341"/>
    </location>
</feature>
<dbReference type="FunFam" id="3.30.430.20:FF:000002">
    <property type="entry name" value="Cysteine-rich receptor-like protein kinase 10"/>
    <property type="match status" value="1"/>
</dbReference>
<keyword evidence="10 15" id="KW-1133">Transmembrane helix</keyword>
<feature type="domain" description="Gnk2-homologous" evidence="18">
    <location>
        <begin position="143"/>
        <end position="253"/>
    </location>
</feature>
<keyword evidence="12" id="KW-0675">Receptor</keyword>
<dbReference type="SUPFAM" id="SSF56112">
    <property type="entry name" value="Protein kinase-like (PK-like)"/>
    <property type="match status" value="1"/>
</dbReference>
<evidence type="ECO:0000256" key="13">
    <source>
        <dbReference type="ARBA" id="ARBA00023180"/>
    </source>
</evidence>
<dbReference type="Pfam" id="PF01657">
    <property type="entry name" value="Stress-antifung"/>
    <property type="match status" value="2"/>
</dbReference>
<dbReference type="PANTHER" id="PTHR27002">
    <property type="entry name" value="RECEPTOR-LIKE SERINE/THREONINE-PROTEIN KINASE SD1-8"/>
    <property type="match status" value="1"/>
</dbReference>
<evidence type="ECO:0000256" key="16">
    <source>
        <dbReference type="SAM" id="SignalP"/>
    </source>
</evidence>
<keyword evidence="9 14" id="KW-0067">ATP-binding</keyword>
<dbReference type="Gene3D" id="3.30.430.20">
    <property type="entry name" value="Gnk2 domain, C-X8-C-X2-C motif"/>
    <property type="match status" value="2"/>
</dbReference>
<evidence type="ECO:0000259" key="17">
    <source>
        <dbReference type="PROSITE" id="PS50011"/>
    </source>
</evidence>
<feature type="domain" description="Gnk2-homologous" evidence="18">
    <location>
        <begin position="34"/>
        <end position="138"/>
    </location>
</feature>
<dbReference type="FunFam" id="1.10.510.10:FF:000129">
    <property type="entry name" value="cysteine-rich receptor-like protein kinase 10"/>
    <property type="match status" value="1"/>
</dbReference>
<protein>
    <submittedName>
        <fullName evidence="19">Serine/threonine-protein kinase PBS1</fullName>
    </submittedName>
</protein>
<dbReference type="EMBL" id="CP039353">
    <property type="protein sequence ID" value="QCE08400.1"/>
    <property type="molecule type" value="Genomic_DNA"/>
</dbReference>
<gene>
    <name evidence="19" type="ORF">DEO72_LG9g3429</name>
</gene>
<name>A0A4D6N3M1_VIGUN</name>
<dbReference type="PROSITE" id="PS00107">
    <property type="entry name" value="PROTEIN_KINASE_ATP"/>
    <property type="match status" value="1"/>
</dbReference>
<keyword evidence="3" id="KW-0808">Transferase</keyword>
<dbReference type="GO" id="GO:0004674">
    <property type="term" value="F:protein serine/threonine kinase activity"/>
    <property type="evidence" value="ECO:0007669"/>
    <property type="project" value="UniProtKB-KW"/>
</dbReference>
<dbReference type="GO" id="GO:0042742">
    <property type="term" value="P:defense response to bacterium"/>
    <property type="evidence" value="ECO:0007669"/>
    <property type="project" value="TreeGrafter"/>
</dbReference>
<evidence type="ECO:0000256" key="4">
    <source>
        <dbReference type="ARBA" id="ARBA00022692"/>
    </source>
</evidence>
<dbReference type="PANTHER" id="PTHR27002:SF589">
    <property type="entry name" value="CYSTEINE-RICH RECEPTOR-KINASE-LIKE PROTEIN"/>
    <property type="match status" value="1"/>
</dbReference>
<dbReference type="InterPro" id="IPR017441">
    <property type="entry name" value="Protein_kinase_ATP_BS"/>
</dbReference>
<keyword evidence="8 19" id="KW-0418">Kinase</keyword>
<dbReference type="CDD" id="cd23509">
    <property type="entry name" value="Gnk2-like"/>
    <property type="match status" value="2"/>
</dbReference>
<evidence type="ECO:0000256" key="15">
    <source>
        <dbReference type="SAM" id="Phobius"/>
    </source>
</evidence>
<organism evidence="19 20">
    <name type="scientific">Vigna unguiculata</name>
    <name type="common">Cowpea</name>
    <dbReference type="NCBI Taxonomy" id="3917"/>
    <lineage>
        <taxon>Eukaryota</taxon>
        <taxon>Viridiplantae</taxon>
        <taxon>Streptophyta</taxon>
        <taxon>Embryophyta</taxon>
        <taxon>Tracheophyta</taxon>
        <taxon>Spermatophyta</taxon>
        <taxon>Magnoliopsida</taxon>
        <taxon>eudicotyledons</taxon>
        <taxon>Gunneridae</taxon>
        <taxon>Pentapetalae</taxon>
        <taxon>rosids</taxon>
        <taxon>fabids</taxon>
        <taxon>Fabales</taxon>
        <taxon>Fabaceae</taxon>
        <taxon>Papilionoideae</taxon>
        <taxon>50 kb inversion clade</taxon>
        <taxon>NPAAA clade</taxon>
        <taxon>indigoferoid/millettioid clade</taxon>
        <taxon>Phaseoleae</taxon>
        <taxon>Vigna</taxon>
    </lineage>
</organism>
<keyword evidence="20" id="KW-1185">Reference proteome</keyword>
<evidence type="ECO:0000313" key="19">
    <source>
        <dbReference type="EMBL" id="QCE08400.1"/>
    </source>
</evidence>
<evidence type="ECO:0000256" key="2">
    <source>
        <dbReference type="ARBA" id="ARBA00022527"/>
    </source>
</evidence>
<dbReference type="PROSITE" id="PS51473">
    <property type="entry name" value="GNK2"/>
    <property type="match status" value="2"/>
</dbReference>
<dbReference type="InterPro" id="IPR002902">
    <property type="entry name" value="GNK2"/>
</dbReference>
<dbReference type="InterPro" id="IPR038408">
    <property type="entry name" value="GNK2_sf"/>
</dbReference>
<comment type="subcellular location">
    <subcellularLocation>
        <location evidence="1">Membrane</location>
        <topology evidence="1">Single-pass membrane protein</topology>
    </subcellularLocation>
</comment>
<feature type="signal peptide" evidence="16">
    <location>
        <begin position="1"/>
        <end position="33"/>
    </location>
</feature>
<evidence type="ECO:0000256" key="14">
    <source>
        <dbReference type="PROSITE-ProRule" id="PRU10141"/>
    </source>
</evidence>
<dbReference type="AlphaFoldDB" id="A0A4D6N3M1"/>
<proteinExistence type="predicted"/>
<dbReference type="Proteomes" id="UP000501690">
    <property type="component" value="Linkage Group LG9"/>
</dbReference>
<keyword evidence="2" id="KW-0723">Serine/threonine-protein kinase</keyword>
<evidence type="ECO:0000259" key="18">
    <source>
        <dbReference type="PROSITE" id="PS51473"/>
    </source>
</evidence>
<sequence>MFWRNIFLSNSTNHVTFLLFLSLFVIEPLFSSAAPVYNYCPTNASYNSSATFETNLKFLLESLVSNISQSDGSYSSAMGLGTTSVASGYFLCRGDVSMATCNDCITTAATEITQLCPNKTESVIWYDECTLRFTNTYFDPASTEPGASLSNGQNISASDLDSFNRTLFGLLDDLVEESANSNSARKFATGDREFAGSLSRVYALTECEPSLTNSGCEECLQNAISTLPSCCEGKQGARALLAWCNVRYELFQFYNTSATSAPSSGIFLNKYNITYLLVLRDSGDGDNNNATVRGSCVAEDGGVGGVSNIDGNNHYVLRVIVIVALVIVSIILLCGVCYFIFKRSRKKYNTLLRENFGEESSTLESLHFDLATMEVATKKFSHENRIGEGGFGDVYKGILPDGREIAVKKLSHSSGQGAAEFKNEILLIAKLQHKNLVTLLGFCLEAQEKMLIYEFVPNKSLDYFLFDPYKSSQMNWSERYKVIQGITQGILYLHEHSRLKVIHRDLKPSNILLDDNMDPKISDFGMARIIGVDQYQRNTNRIVGTYGYMSPEYAMHGQFSEKSDVFSFGVIILEIVSAKKNARQVFSDDDDLLSYAWDQWRDRTPLNILDKNIKESCNHSEVIKCIQIGLLCVQEKPHDRPTMTQVVSYLGSSLSELPFPEKPINFSQSGLDHRMVVGGSSSGSAQSKNEMSVSVFIPR</sequence>
<dbReference type="InterPro" id="IPR001245">
    <property type="entry name" value="Ser-Thr/Tyr_kinase_cat_dom"/>
</dbReference>
<dbReference type="PROSITE" id="PS00108">
    <property type="entry name" value="PROTEIN_KINASE_ST"/>
    <property type="match status" value="1"/>
</dbReference>
<feature type="domain" description="Protein kinase" evidence="17">
    <location>
        <begin position="380"/>
        <end position="660"/>
    </location>
</feature>
<dbReference type="Gene3D" id="3.30.200.20">
    <property type="entry name" value="Phosphorylase Kinase, domain 1"/>
    <property type="match status" value="1"/>
</dbReference>
<keyword evidence="6" id="KW-0677">Repeat</keyword>
<keyword evidence="7 14" id="KW-0547">Nucleotide-binding</keyword>
<keyword evidence="5 16" id="KW-0732">Signal</keyword>
<accession>A0A4D6N3M1</accession>
<evidence type="ECO:0000256" key="12">
    <source>
        <dbReference type="ARBA" id="ARBA00023170"/>
    </source>
</evidence>
<dbReference type="PROSITE" id="PS50011">
    <property type="entry name" value="PROTEIN_KINASE_DOM"/>
    <property type="match status" value="1"/>
</dbReference>
<evidence type="ECO:0000256" key="6">
    <source>
        <dbReference type="ARBA" id="ARBA00022737"/>
    </source>
</evidence>
<dbReference type="InterPro" id="IPR008271">
    <property type="entry name" value="Ser/Thr_kinase_AS"/>
</dbReference>
<keyword evidence="11 15" id="KW-0472">Membrane</keyword>
<evidence type="ECO:0000256" key="7">
    <source>
        <dbReference type="ARBA" id="ARBA00022741"/>
    </source>
</evidence>
<reference evidence="19 20" key="1">
    <citation type="submission" date="2019-04" db="EMBL/GenBank/DDBJ databases">
        <title>An improved genome assembly and genetic linkage map for asparagus bean, Vigna unguiculata ssp. sesquipedialis.</title>
        <authorList>
            <person name="Xia Q."/>
            <person name="Zhang R."/>
            <person name="Dong Y."/>
        </authorList>
    </citation>
    <scope>NUCLEOTIDE SEQUENCE [LARGE SCALE GENOMIC DNA]</scope>
    <source>
        <tissue evidence="19">Leaf</tissue>
    </source>
</reference>
<dbReference type="CDD" id="cd14066">
    <property type="entry name" value="STKc_IRAK"/>
    <property type="match status" value="1"/>
</dbReference>
<keyword evidence="13" id="KW-0325">Glycoprotein</keyword>
<dbReference type="InterPro" id="IPR011009">
    <property type="entry name" value="Kinase-like_dom_sf"/>
</dbReference>
<keyword evidence="4 15" id="KW-0812">Transmembrane</keyword>
<feature type="chain" id="PRO_5020023883" evidence="16">
    <location>
        <begin position="34"/>
        <end position="699"/>
    </location>
</feature>
<evidence type="ECO:0000256" key="1">
    <source>
        <dbReference type="ARBA" id="ARBA00004167"/>
    </source>
</evidence>
<evidence type="ECO:0000256" key="10">
    <source>
        <dbReference type="ARBA" id="ARBA00022989"/>
    </source>
</evidence>
<evidence type="ECO:0000256" key="3">
    <source>
        <dbReference type="ARBA" id="ARBA00022679"/>
    </source>
</evidence>
<dbReference type="SMART" id="SM00220">
    <property type="entry name" value="S_TKc"/>
    <property type="match status" value="1"/>
</dbReference>
<dbReference type="Gene3D" id="1.10.510.10">
    <property type="entry name" value="Transferase(Phosphotransferase) domain 1"/>
    <property type="match status" value="1"/>
</dbReference>
<evidence type="ECO:0000256" key="5">
    <source>
        <dbReference type="ARBA" id="ARBA00022729"/>
    </source>
</evidence>